<dbReference type="SUPFAM" id="SSF69593">
    <property type="entry name" value="Glycerol-3-phosphate (1)-acyltransferase"/>
    <property type="match status" value="1"/>
</dbReference>
<accession>A0ABU2DQ30</accession>
<evidence type="ECO:0000259" key="4">
    <source>
        <dbReference type="SMART" id="SM00563"/>
    </source>
</evidence>
<comment type="caution">
    <text evidence="5">The sequence shown here is derived from an EMBL/GenBank/DDBJ whole genome shotgun (WGS) entry which is preliminary data.</text>
</comment>
<protein>
    <submittedName>
        <fullName evidence="5">Lysophospholipid acyltransferase family protein</fullName>
    </submittedName>
</protein>
<name>A0ABU2DQ30_9MICC</name>
<dbReference type="RefSeq" id="WP_310547523.1">
    <property type="nucleotide sequence ID" value="NZ_JAVKGR010000002.1"/>
</dbReference>
<evidence type="ECO:0000313" key="6">
    <source>
        <dbReference type="Proteomes" id="UP001251870"/>
    </source>
</evidence>
<evidence type="ECO:0000256" key="2">
    <source>
        <dbReference type="ARBA" id="ARBA00023315"/>
    </source>
</evidence>
<dbReference type="Proteomes" id="UP001251870">
    <property type="component" value="Unassembled WGS sequence"/>
</dbReference>
<keyword evidence="2 5" id="KW-0012">Acyltransferase</keyword>
<sequence>MSAPDPAPESAGETPERTVPTGTRLFFHAVAAIVRPSLNLAVGKTWRGADQLPDGGFIGVANHVTELDPLAVAHAVYRTGRTPHFLAKDSLFRVRGLGGVLRGLRQVPVARGTRDGGASLEAAHEVLRFGGAVLVYPEGTLTRDPQMWPMRSKTGAARLALKTGYPLVPITQWGVHELLGRYAKLPRPFPRKHYTLQFGEAIDLSDLRQRPVSRTTLQAATTRIEEALTAGVAALRGEEPPEQIWDPAEDAYVPRRHDAGSTPGSGQASETSQAPQAPQARQAPDAQEGSD</sequence>
<proteinExistence type="predicted"/>
<reference evidence="5 6" key="1">
    <citation type="submission" date="2023-09" db="EMBL/GenBank/DDBJ databases">
        <title>Description of three actinobacteria isolated from air of manufacturing shop in a pharmaceutical factory.</title>
        <authorList>
            <person name="Zhang D.-F."/>
        </authorList>
    </citation>
    <scope>NUCLEOTIDE SEQUENCE [LARGE SCALE GENOMIC DNA]</scope>
    <source>
        <strain evidence="5 6">LY-0111</strain>
    </source>
</reference>
<dbReference type="GO" id="GO:0016746">
    <property type="term" value="F:acyltransferase activity"/>
    <property type="evidence" value="ECO:0007669"/>
    <property type="project" value="UniProtKB-KW"/>
</dbReference>
<organism evidence="5 6">
    <name type="scientific">Nesterenkonia aerolata</name>
    <dbReference type="NCBI Taxonomy" id="3074079"/>
    <lineage>
        <taxon>Bacteria</taxon>
        <taxon>Bacillati</taxon>
        <taxon>Actinomycetota</taxon>
        <taxon>Actinomycetes</taxon>
        <taxon>Micrococcales</taxon>
        <taxon>Micrococcaceae</taxon>
        <taxon>Nesterenkonia</taxon>
    </lineage>
</organism>
<dbReference type="EMBL" id="JAVKGR010000002">
    <property type="protein sequence ID" value="MDR8018531.1"/>
    <property type="molecule type" value="Genomic_DNA"/>
</dbReference>
<evidence type="ECO:0000256" key="1">
    <source>
        <dbReference type="ARBA" id="ARBA00022679"/>
    </source>
</evidence>
<evidence type="ECO:0000313" key="5">
    <source>
        <dbReference type="EMBL" id="MDR8018531.1"/>
    </source>
</evidence>
<dbReference type="CDD" id="cd07989">
    <property type="entry name" value="LPLAT_AGPAT-like"/>
    <property type="match status" value="1"/>
</dbReference>
<keyword evidence="1" id="KW-0808">Transferase</keyword>
<keyword evidence="6" id="KW-1185">Reference proteome</keyword>
<dbReference type="InterPro" id="IPR002123">
    <property type="entry name" value="Plipid/glycerol_acylTrfase"/>
</dbReference>
<feature type="compositionally biased region" description="Polar residues" evidence="3">
    <location>
        <begin position="262"/>
        <end position="272"/>
    </location>
</feature>
<dbReference type="SMART" id="SM00563">
    <property type="entry name" value="PlsC"/>
    <property type="match status" value="1"/>
</dbReference>
<gene>
    <name evidence="5" type="ORF">RIL96_03000</name>
</gene>
<dbReference type="Pfam" id="PF01553">
    <property type="entry name" value="Acyltransferase"/>
    <property type="match status" value="1"/>
</dbReference>
<dbReference type="PANTHER" id="PTHR10434">
    <property type="entry name" value="1-ACYL-SN-GLYCEROL-3-PHOSPHATE ACYLTRANSFERASE"/>
    <property type="match status" value="1"/>
</dbReference>
<feature type="region of interest" description="Disordered" evidence="3">
    <location>
        <begin position="234"/>
        <end position="291"/>
    </location>
</feature>
<evidence type="ECO:0000256" key="3">
    <source>
        <dbReference type="SAM" id="MobiDB-lite"/>
    </source>
</evidence>
<dbReference type="PANTHER" id="PTHR10434:SF55">
    <property type="entry name" value="POSSIBLE ACYLTRANSFERASE"/>
    <property type="match status" value="1"/>
</dbReference>
<feature type="compositionally biased region" description="Low complexity" evidence="3">
    <location>
        <begin position="273"/>
        <end position="291"/>
    </location>
</feature>
<feature type="domain" description="Phospholipid/glycerol acyltransferase" evidence="4">
    <location>
        <begin position="57"/>
        <end position="175"/>
    </location>
</feature>